<dbReference type="AlphaFoldDB" id="A0A0G4EFD7"/>
<feature type="chain" id="PRO_5005187041" description="Peptidase S74 domain-containing protein" evidence="1">
    <location>
        <begin position="21"/>
        <end position="231"/>
    </location>
</feature>
<gene>
    <name evidence="3" type="ORF">Vbra_4916</name>
</gene>
<name>A0A0G4EFD7_VITBC</name>
<dbReference type="InParanoid" id="A0A0G4EFD7"/>
<reference evidence="3 4" key="1">
    <citation type="submission" date="2014-11" db="EMBL/GenBank/DDBJ databases">
        <authorList>
            <person name="Zhu J."/>
            <person name="Qi W."/>
            <person name="Song R."/>
        </authorList>
    </citation>
    <scope>NUCLEOTIDE SEQUENCE [LARGE SCALE GENOMIC DNA]</scope>
</reference>
<evidence type="ECO:0000313" key="3">
    <source>
        <dbReference type="EMBL" id="CEL94073.1"/>
    </source>
</evidence>
<dbReference type="InterPro" id="IPR036388">
    <property type="entry name" value="WH-like_DNA-bd_sf"/>
</dbReference>
<dbReference type="VEuPathDB" id="CryptoDB:Vbra_4916"/>
<keyword evidence="1" id="KW-0732">Signal</keyword>
<organism evidence="3 4">
    <name type="scientific">Vitrella brassicaformis (strain CCMP3155)</name>
    <dbReference type="NCBI Taxonomy" id="1169540"/>
    <lineage>
        <taxon>Eukaryota</taxon>
        <taxon>Sar</taxon>
        <taxon>Alveolata</taxon>
        <taxon>Colpodellida</taxon>
        <taxon>Vitrellaceae</taxon>
        <taxon>Vitrella</taxon>
    </lineage>
</organism>
<feature type="domain" description="Peptidase S74" evidence="2">
    <location>
        <begin position="90"/>
        <end position="204"/>
    </location>
</feature>
<evidence type="ECO:0000256" key="1">
    <source>
        <dbReference type="SAM" id="SignalP"/>
    </source>
</evidence>
<dbReference type="InterPro" id="IPR030392">
    <property type="entry name" value="S74_ICA"/>
</dbReference>
<dbReference type="Gene3D" id="1.10.10.10">
    <property type="entry name" value="Winged helix-like DNA-binding domain superfamily/Winged helix DNA-binding domain"/>
    <property type="match status" value="1"/>
</dbReference>
<evidence type="ECO:0000259" key="2">
    <source>
        <dbReference type="PROSITE" id="PS51688"/>
    </source>
</evidence>
<feature type="signal peptide" evidence="1">
    <location>
        <begin position="1"/>
        <end position="20"/>
    </location>
</feature>
<dbReference type="OrthoDB" id="27041at2759"/>
<sequence>MRALIVLVALAIVCVTRAGAAELSSFTLFDREWSEQSCSTLPLESPYLAVADVNTGEVQPDEGSIGCGFEFRIGSVYATNIFRTNEQSISDEQFKTDLQDMSPEFSEEVYDKFADLHLKFFPWDSEKIKMRSGAEEDHWEIGVVAQEVQKVFPDAVRTYEEAIRDGANSTTTEVHYVNMDYMSYLQMTVVQQLQKRVESLEKQLADIQAEQENGFMTVLEQALKDFRGGRD</sequence>
<dbReference type="PROSITE" id="PS51688">
    <property type="entry name" value="ICA"/>
    <property type="match status" value="1"/>
</dbReference>
<accession>A0A0G4EFD7</accession>
<protein>
    <recommendedName>
        <fullName evidence="2">Peptidase S74 domain-containing protein</fullName>
    </recommendedName>
</protein>
<dbReference type="Pfam" id="PF13884">
    <property type="entry name" value="Peptidase_S74"/>
    <property type="match status" value="1"/>
</dbReference>
<dbReference type="EMBL" id="CDMY01000204">
    <property type="protein sequence ID" value="CEL94073.1"/>
    <property type="molecule type" value="Genomic_DNA"/>
</dbReference>
<evidence type="ECO:0000313" key="4">
    <source>
        <dbReference type="Proteomes" id="UP000041254"/>
    </source>
</evidence>
<keyword evidence="4" id="KW-1185">Reference proteome</keyword>
<dbReference type="Proteomes" id="UP000041254">
    <property type="component" value="Unassembled WGS sequence"/>
</dbReference>
<dbReference type="PhylomeDB" id="A0A0G4EFD7"/>
<proteinExistence type="predicted"/>